<dbReference type="InterPro" id="IPR029063">
    <property type="entry name" value="SAM-dependent_MTases_sf"/>
</dbReference>
<comment type="similarity">
    <text evidence="1 4">Belongs to the N(4)/N(6)-methyltransferase family.</text>
</comment>
<organism evidence="6 7">
    <name type="scientific">Brachyspira pilosicoli</name>
    <name type="common">Serpulina pilosicoli</name>
    <dbReference type="NCBI Taxonomy" id="52584"/>
    <lineage>
        <taxon>Bacteria</taxon>
        <taxon>Pseudomonadati</taxon>
        <taxon>Spirochaetota</taxon>
        <taxon>Spirochaetia</taxon>
        <taxon>Brachyspirales</taxon>
        <taxon>Brachyspiraceae</taxon>
        <taxon>Brachyspira</taxon>
    </lineage>
</organism>
<dbReference type="SUPFAM" id="SSF53335">
    <property type="entry name" value="S-adenosyl-L-methionine-dependent methyltransferases"/>
    <property type="match status" value="1"/>
</dbReference>
<dbReference type="InterPro" id="IPR002052">
    <property type="entry name" value="DNA_methylase_N6_adenine_CS"/>
</dbReference>
<proteinExistence type="inferred from homology"/>
<evidence type="ECO:0000256" key="4">
    <source>
        <dbReference type="RuleBase" id="RU362026"/>
    </source>
</evidence>
<dbReference type="InterPro" id="IPR001091">
    <property type="entry name" value="RM_Methyltransferase"/>
</dbReference>
<dbReference type="OrthoDB" id="9773571at2"/>
<dbReference type="EMBL" id="SAXY01000053">
    <property type="protein sequence ID" value="TXJ39989.1"/>
    <property type="molecule type" value="Genomic_DNA"/>
</dbReference>
<dbReference type="GO" id="GO:0005737">
    <property type="term" value="C:cytoplasm"/>
    <property type="evidence" value="ECO:0007669"/>
    <property type="project" value="TreeGrafter"/>
</dbReference>
<evidence type="ECO:0000256" key="3">
    <source>
        <dbReference type="ARBA" id="ARBA00022679"/>
    </source>
</evidence>
<sequence>MLNNLVNSPIKEIQNNKNIDVISNIKSYNNNYYTIFNEDCRKAIKKIPNNYIDFIVTDPPYFIDGMDNNWNDSKLNKRTKYSKIIGGIPAGMKFDRKQGEQLQQFLEPLANEFFRILKPGGFCVIFSQGRLYHRMAMSLDIVGFEIRDLMIWKYEGQAKAFSQDHFIKRDKNKTLEEKEKLINELKGFKTPQLKPQLEPMVLAQKPREGTFVENWEKYGVGLMNTNETLDGKFPGTVMEVSKKVRNNETNEKLEHMTIKPVILISHLIKLFTKKNQIVLDPFLGSGSHGVAAIMNNRNFIGFEIEEKYFNIAKKRLEKLEKEPSFF</sequence>
<feature type="domain" description="DNA methylase N-4/N-6" evidence="5">
    <location>
        <begin position="52"/>
        <end position="314"/>
    </location>
</feature>
<dbReference type="Proteomes" id="UP000323176">
    <property type="component" value="Unassembled WGS sequence"/>
</dbReference>
<dbReference type="PANTHER" id="PTHR13370:SF3">
    <property type="entry name" value="TRNA (GUANINE(10)-N2)-METHYLTRANSFERASE HOMOLOG"/>
    <property type="match status" value="1"/>
</dbReference>
<protein>
    <recommendedName>
        <fullName evidence="4">Methyltransferase</fullName>
        <ecNumber evidence="4">2.1.1.-</ecNumber>
    </recommendedName>
</protein>
<evidence type="ECO:0000313" key="6">
    <source>
        <dbReference type="EMBL" id="TXJ39989.1"/>
    </source>
</evidence>
<keyword evidence="3 6" id="KW-0808">Transferase</keyword>
<reference evidence="6 7" key="1">
    <citation type="journal article" date="1992" name="Lakartidningen">
        <title>[Penicillin V and not amoxicillin is the first choice preparation in acute otitis].</title>
        <authorList>
            <person name="Kamme C."/>
            <person name="Lundgren K."/>
            <person name="Prellner K."/>
        </authorList>
    </citation>
    <scope>NUCLEOTIDE SEQUENCE [LARGE SCALE GENOMIC DNA]</scope>
    <source>
        <strain evidence="6 7">PC5538III-hc</strain>
    </source>
</reference>
<accession>A0A5C8EPM2</accession>
<dbReference type="Pfam" id="PF01555">
    <property type="entry name" value="N6_N4_Mtase"/>
    <property type="match status" value="1"/>
</dbReference>
<name>A0A5C8EPM2_BRAPL</name>
<dbReference type="Gene3D" id="3.40.50.150">
    <property type="entry name" value="Vaccinia Virus protein VP39"/>
    <property type="match status" value="1"/>
</dbReference>
<dbReference type="EC" id="2.1.1.-" evidence="4"/>
<evidence type="ECO:0000256" key="2">
    <source>
        <dbReference type="ARBA" id="ARBA00022603"/>
    </source>
</evidence>
<gene>
    <name evidence="6" type="ORF">EPJ72_08660</name>
</gene>
<comment type="caution">
    <text evidence="6">The sequence shown here is derived from an EMBL/GenBank/DDBJ whole genome shotgun (WGS) entry which is preliminary data.</text>
</comment>
<dbReference type="GO" id="GO:0003677">
    <property type="term" value="F:DNA binding"/>
    <property type="evidence" value="ECO:0007669"/>
    <property type="project" value="InterPro"/>
</dbReference>
<evidence type="ECO:0000256" key="1">
    <source>
        <dbReference type="ARBA" id="ARBA00006594"/>
    </source>
</evidence>
<dbReference type="PROSITE" id="PS00092">
    <property type="entry name" value="N6_MTASE"/>
    <property type="match status" value="1"/>
</dbReference>
<dbReference type="GO" id="GO:0008170">
    <property type="term" value="F:N-methyltransferase activity"/>
    <property type="evidence" value="ECO:0007669"/>
    <property type="project" value="InterPro"/>
</dbReference>
<keyword evidence="2 6" id="KW-0489">Methyltransferase</keyword>
<evidence type="ECO:0000259" key="5">
    <source>
        <dbReference type="Pfam" id="PF01555"/>
    </source>
</evidence>
<dbReference type="AlphaFoldDB" id="A0A5C8EPM2"/>
<dbReference type="GO" id="GO:0032259">
    <property type="term" value="P:methylation"/>
    <property type="evidence" value="ECO:0007669"/>
    <property type="project" value="UniProtKB-KW"/>
</dbReference>
<dbReference type="PANTHER" id="PTHR13370">
    <property type="entry name" value="RNA METHYLASE-RELATED"/>
    <property type="match status" value="1"/>
</dbReference>
<dbReference type="InterPro" id="IPR002941">
    <property type="entry name" value="DNA_methylase_N4/N6"/>
</dbReference>
<evidence type="ECO:0000313" key="7">
    <source>
        <dbReference type="Proteomes" id="UP000323176"/>
    </source>
</evidence>
<dbReference type="PRINTS" id="PR00508">
    <property type="entry name" value="S21N4MTFRASE"/>
</dbReference>